<dbReference type="STRING" id="933852.A0A0C3BB14"/>
<evidence type="ECO:0000256" key="3">
    <source>
        <dbReference type="SAM" id="MobiDB-lite"/>
    </source>
</evidence>
<keyword evidence="2" id="KW-0808">Transferase</keyword>
<protein>
    <recommendedName>
        <fullName evidence="1">holo-[acyl-carrier-protein] synthase</fullName>
        <ecNumber evidence="1">2.7.8.7</ecNumber>
    </recommendedName>
</protein>
<dbReference type="GO" id="GO:0008897">
    <property type="term" value="F:holo-[acyl-carrier-protein] synthase activity"/>
    <property type="evidence" value="ECO:0007669"/>
    <property type="project" value="UniProtKB-EC"/>
</dbReference>
<evidence type="ECO:0000256" key="1">
    <source>
        <dbReference type="ARBA" id="ARBA00013172"/>
    </source>
</evidence>
<dbReference type="GO" id="GO:0019878">
    <property type="term" value="P:lysine biosynthetic process via aminoadipic acid"/>
    <property type="evidence" value="ECO:0007669"/>
    <property type="project" value="TreeGrafter"/>
</dbReference>
<gene>
    <name evidence="4" type="ORF">M408DRAFT_328962</name>
</gene>
<dbReference type="GO" id="GO:0000287">
    <property type="term" value="F:magnesium ion binding"/>
    <property type="evidence" value="ECO:0007669"/>
    <property type="project" value="InterPro"/>
</dbReference>
<name>A0A0C3BB14_SERVB</name>
<dbReference type="InterPro" id="IPR050559">
    <property type="entry name" value="P-Pant_transferase_sf"/>
</dbReference>
<evidence type="ECO:0000313" key="5">
    <source>
        <dbReference type="Proteomes" id="UP000054097"/>
    </source>
</evidence>
<dbReference type="HOGENOM" id="CLU_057011_3_1_1"/>
<reference evidence="4 5" key="1">
    <citation type="submission" date="2014-04" db="EMBL/GenBank/DDBJ databases">
        <authorList>
            <consortium name="DOE Joint Genome Institute"/>
            <person name="Kuo A."/>
            <person name="Zuccaro A."/>
            <person name="Kohler A."/>
            <person name="Nagy L.G."/>
            <person name="Floudas D."/>
            <person name="Copeland A."/>
            <person name="Barry K.W."/>
            <person name="Cichocki N."/>
            <person name="Veneault-Fourrey C."/>
            <person name="LaButti K."/>
            <person name="Lindquist E.A."/>
            <person name="Lipzen A."/>
            <person name="Lundell T."/>
            <person name="Morin E."/>
            <person name="Murat C."/>
            <person name="Sun H."/>
            <person name="Tunlid A."/>
            <person name="Henrissat B."/>
            <person name="Grigoriev I.V."/>
            <person name="Hibbett D.S."/>
            <person name="Martin F."/>
            <person name="Nordberg H.P."/>
            <person name="Cantor M.N."/>
            <person name="Hua S.X."/>
        </authorList>
    </citation>
    <scope>NUCLEOTIDE SEQUENCE [LARGE SCALE GENOMIC DNA]</scope>
    <source>
        <strain evidence="4 5">MAFF 305830</strain>
    </source>
</reference>
<accession>A0A0C3BB14</accession>
<feature type="compositionally biased region" description="Basic and acidic residues" evidence="3">
    <location>
        <begin position="348"/>
        <end position="363"/>
    </location>
</feature>
<dbReference type="PANTHER" id="PTHR12215">
    <property type="entry name" value="PHOSPHOPANTETHEINE TRANSFERASE"/>
    <property type="match status" value="1"/>
</dbReference>
<dbReference type="Gene3D" id="3.90.470.20">
    <property type="entry name" value="4'-phosphopantetheinyl transferase domain"/>
    <property type="match status" value="1"/>
</dbReference>
<dbReference type="OrthoDB" id="26719at2759"/>
<evidence type="ECO:0000313" key="4">
    <source>
        <dbReference type="EMBL" id="KIM29314.1"/>
    </source>
</evidence>
<dbReference type="SUPFAM" id="SSF56214">
    <property type="entry name" value="4'-phosphopantetheinyl transferase"/>
    <property type="match status" value="1"/>
</dbReference>
<dbReference type="InterPro" id="IPR037143">
    <property type="entry name" value="4-PPantetheinyl_Trfase_dom_sf"/>
</dbReference>
<keyword evidence="5" id="KW-1185">Reference proteome</keyword>
<proteinExistence type="predicted"/>
<reference evidence="5" key="2">
    <citation type="submission" date="2015-01" db="EMBL/GenBank/DDBJ databases">
        <title>Evolutionary Origins and Diversification of the Mycorrhizal Mutualists.</title>
        <authorList>
            <consortium name="DOE Joint Genome Institute"/>
            <consortium name="Mycorrhizal Genomics Consortium"/>
            <person name="Kohler A."/>
            <person name="Kuo A."/>
            <person name="Nagy L.G."/>
            <person name="Floudas D."/>
            <person name="Copeland A."/>
            <person name="Barry K.W."/>
            <person name="Cichocki N."/>
            <person name="Veneault-Fourrey C."/>
            <person name="LaButti K."/>
            <person name="Lindquist E.A."/>
            <person name="Lipzen A."/>
            <person name="Lundell T."/>
            <person name="Morin E."/>
            <person name="Murat C."/>
            <person name="Riley R."/>
            <person name="Ohm R."/>
            <person name="Sun H."/>
            <person name="Tunlid A."/>
            <person name="Henrissat B."/>
            <person name="Grigoriev I.V."/>
            <person name="Hibbett D.S."/>
            <person name="Martin F."/>
        </authorList>
    </citation>
    <scope>NUCLEOTIDE SEQUENCE [LARGE SCALE GENOMIC DNA]</scope>
    <source>
        <strain evidence="5">MAFF 305830</strain>
    </source>
</reference>
<sequence length="372" mass="41150">MATPMDTDPPPPPPLKVWVMSMNRHVTTDEIVRGLNKIEDEETRKLCLNKPTRDECIRAMISKLYPTIVMQHKLARFRFRRNKTSTGKEFYQSNDPNVYLGYSVADTGSLVAMAWATGPLPQVVNIGLDVMKFSIPRNTTVNDFFESVKHKLTEREQRDVSGGGANADEVLLRRLLIILTIKSAYIKAIQQPSGFDYRRMECQLPTQTFKVDGHELIGWEIRLFKANLGIQRKELLVEEVYQCCAVIYRGVPGAAGLNNPATAAAMQAAFPPGKRNKIYWNDREGEATEMLNFLKVDQIVKAYDGLVLKNGAGSNNVNGRARVPGSSSGSGAVAGGPSSAVSPTSARRLGEQPTRRSSEDTARMHAQAGVMH</sequence>
<organism evidence="4 5">
    <name type="scientific">Serendipita vermifera MAFF 305830</name>
    <dbReference type="NCBI Taxonomy" id="933852"/>
    <lineage>
        <taxon>Eukaryota</taxon>
        <taxon>Fungi</taxon>
        <taxon>Dikarya</taxon>
        <taxon>Basidiomycota</taxon>
        <taxon>Agaricomycotina</taxon>
        <taxon>Agaricomycetes</taxon>
        <taxon>Sebacinales</taxon>
        <taxon>Serendipitaceae</taxon>
        <taxon>Serendipita</taxon>
    </lineage>
</organism>
<dbReference type="GO" id="GO:0005829">
    <property type="term" value="C:cytosol"/>
    <property type="evidence" value="ECO:0007669"/>
    <property type="project" value="TreeGrafter"/>
</dbReference>
<dbReference type="AlphaFoldDB" id="A0A0C3BB14"/>
<feature type="region of interest" description="Disordered" evidence="3">
    <location>
        <begin position="314"/>
        <end position="372"/>
    </location>
</feature>
<feature type="compositionally biased region" description="Low complexity" evidence="3">
    <location>
        <begin position="323"/>
        <end position="343"/>
    </location>
</feature>
<dbReference type="Proteomes" id="UP000054097">
    <property type="component" value="Unassembled WGS sequence"/>
</dbReference>
<dbReference type="EMBL" id="KN824289">
    <property type="protein sequence ID" value="KIM29314.1"/>
    <property type="molecule type" value="Genomic_DNA"/>
</dbReference>
<dbReference type="EC" id="2.7.8.7" evidence="1"/>
<dbReference type="PANTHER" id="PTHR12215:SF10">
    <property type="entry name" value="L-AMINOADIPATE-SEMIALDEHYDE DEHYDROGENASE-PHOSPHOPANTETHEINYL TRANSFERASE"/>
    <property type="match status" value="1"/>
</dbReference>
<evidence type="ECO:0000256" key="2">
    <source>
        <dbReference type="ARBA" id="ARBA00022679"/>
    </source>
</evidence>